<evidence type="ECO:0000313" key="3">
    <source>
        <dbReference type="Proteomes" id="UP000660611"/>
    </source>
</evidence>
<dbReference type="Proteomes" id="UP000660611">
    <property type="component" value="Unassembled WGS sequence"/>
</dbReference>
<gene>
    <name evidence="2" type="ORF">Dsi01nite_079280</name>
</gene>
<evidence type="ECO:0000256" key="1">
    <source>
        <dbReference type="SAM" id="MobiDB-lite"/>
    </source>
</evidence>
<accession>A0A919UC28</accession>
<keyword evidence="3" id="KW-1185">Reference proteome</keyword>
<sequence>MVLVAPHPFAEDGEVGRFAAGVVPAGRDEVELAEAAIRSAHRSQGSNGTGTSGGVIAVGGSVH</sequence>
<comment type="caution">
    <text evidence="2">The sequence shown here is derived from an EMBL/GenBank/DDBJ whole genome shotgun (WGS) entry which is preliminary data.</text>
</comment>
<evidence type="ECO:0000313" key="2">
    <source>
        <dbReference type="EMBL" id="GIG49887.1"/>
    </source>
</evidence>
<feature type="compositionally biased region" description="Gly residues" evidence="1">
    <location>
        <begin position="47"/>
        <end position="63"/>
    </location>
</feature>
<dbReference type="AlphaFoldDB" id="A0A919UC28"/>
<proteinExistence type="predicted"/>
<dbReference type="EMBL" id="BONQ01000126">
    <property type="protein sequence ID" value="GIG49887.1"/>
    <property type="molecule type" value="Genomic_DNA"/>
</dbReference>
<organism evidence="2 3">
    <name type="scientific">Dactylosporangium siamense</name>
    <dbReference type="NCBI Taxonomy" id="685454"/>
    <lineage>
        <taxon>Bacteria</taxon>
        <taxon>Bacillati</taxon>
        <taxon>Actinomycetota</taxon>
        <taxon>Actinomycetes</taxon>
        <taxon>Micromonosporales</taxon>
        <taxon>Micromonosporaceae</taxon>
        <taxon>Dactylosporangium</taxon>
    </lineage>
</organism>
<protein>
    <submittedName>
        <fullName evidence="2">Uncharacterized protein</fullName>
    </submittedName>
</protein>
<feature type="region of interest" description="Disordered" evidence="1">
    <location>
        <begin position="39"/>
        <end position="63"/>
    </location>
</feature>
<name>A0A919UC28_9ACTN</name>
<reference evidence="2" key="1">
    <citation type="submission" date="2021-01" db="EMBL/GenBank/DDBJ databases">
        <title>Whole genome shotgun sequence of Dactylosporangium siamense NBRC 106093.</title>
        <authorList>
            <person name="Komaki H."/>
            <person name="Tamura T."/>
        </authorList>
    </citation>
    <scope>NUCLEOTIDE SEQUENCE</scope>
    <source>
        <strain evidence="2">NBRC 106093</strain>
    </source>
</reference>